<organism evidence="2 3">
    <name type="scientific">Paralvinella palmiformis</name>
    <dbReference type="NCBI Taxonomy" id="53620"/>
    <lineage>
        <taxon>Eukaryota</taxon>
        <taxon>Metazoa</taxon>
        <taxon>Spiralia</taxon>
        <taxon>Lophotrochozoa</taxon>
        <taxon>Annelida</taxon>
        <taxon>Polychaeta</taxon>
        <taxon>Sedentaria</taxon>
        <taxon>Canalipalpata</taxon>
        <taxon>Terebellida</taxon>
        <taxon>Terebelliformia</taxon>
        <taxon>Alvinellidae</taxon>
        <taxon>Paralvinella</taxon>
    </lineage>
</organism>
<feature type="non-terminal residue" evidence="2">
    <location>
        <position position="77"/>
    </location>
</feature>
<dbReference type="Proteomes" id="UP001208570">
    <property type="component" value="Unassembled WGS sequence"/>
</dbReference>
<keyword evidence="3" id="KW-1185">Reference proteome</keyword>
<name>A0AAD9JWT9_9ANNE</name>
<reference evidence="2" key="1">
    <citation type="journal article" date="2023" name="Mol. Biol. Evol.">
        <title>Third-Generation Sequencing Reveals the Adaptive Role of the Epigenome in Three Deep-Sea Polychaetes.</title>
        <authorList>
            <person name="Perez M."/>
            <person name="Aroh O."/>
            <person name="Sun Y."/>
            <person name="Lan Y."/>
            <person name="Juniper S.K."/>
            <person name="Young C.R."/>
            <person name="Angers B."/>
            <person name="Qian P.Y."/>
        </authorList>
    </citation>
    <scope>NUCLEOTIDE SEQUENCE</scope>
    <source>
        <strain evidence="2">P08H-3</strain>
    </source>
</reference>
<gene>
    <name evidence="2" type="ORF">LSH36_127g06020</name>
</gene>
<accession>A0AAD9JWT9</accession>
<evidence type="ECO:0000256" key="1">
    <source>
        <dbReference type="SAM" id="Phobius"/>
    </source>
</evidence>
<comment type="caution">
    <text evidence="2">The sequence shown here is derived from an EMBL/GenBank/DDBJ whole genome shotgun (WGS) entry which is preliminary data.</text>
</comment>
<sequence length="77" mass="8523">MSGRLVHRVAIEHSLLSCPLVYHCQGILLMAVIVKTSMMGHLLAVNVLNGRTSTLYTLETKQKDKNMMLTNLQGNGK</sequence>
<evidence type="ECO:0000313" key="2">
    <source>
        <dbReference type="EMBL" id="KAK2160744.1"/>
    </source>
</evidence>
<protein>
    <submittedName>
        <fullName evidence="2">Uncharacterized protein</fullName>
    </submittedName>
</protein>
<proteinExistence type="predicted"/>
<feature type="transmembrane region" description="Helical" evidence="1">
    <location>
        <begin position="20"/>
        <end position="45"/>
    </location>
</feature>
<evidence type="ECO:0000313" key="3">
    <source>
        <dbReference type="Proteomes" id="UP001208570"/>
    </source>
</evidence>
<keyword evidence="1" id="KW-0812">Transmembrane</keyword>
<keyword evidence="1" id="KW-0472">Membrane</keyword>
<keyword evidence="1" id="KW-1133">Transmembrane helix</keyword>
<dbReference type="EMBL" id="JAODUP010000127">
    <property type="protein sequence ID" value="KAK2160744.1"/>
    <property type="molecule type" value="Genomic_DNA"/>
</dbReference>
<dbReference type="AlphaFoldDB" id="A0AAD9JWT9"/>